<organism evidence="4 5">
    <name type="scientific">Thermogutta terrifontis</name>
    <dbReference type="NCBI Taxonomy" id="1331910"/>
    <lineage>
        <taxon>Bacteria</taxon>
        <taxon>Pseudomonadati</taxon>
        <taxon>Planctomycetota</taxon>
        <taxon>Planctomycetia</taxon>
        <taxon>Pirellulales</taxon>
        <taxon>Thermoguttaceae</taxon>
        <taxon>Thermogutta</taxon>
    </lineage>
</organism>
<evidence type="ECO:0000256" key="2">
    <source>
        <dbReference type="SAM" id="Phobius"/>
    </source>
</evidence>
<name>A0A286RE48_9BACT</name>
<gene>
    <name evidence="4" type="ORF">THTE_1637</name>
</gene>
<evidence type="ECO:0000256" key="1">
    <source>
        <dbReference type="SAM" id="MobiDB-lite"/>
    </source>
</evidence>
<feature type="compositionally biased region" description="Basic and acidic residues" evidence="1">
    <location>
        <begin position="226"/>
        <end position="236"/>
    </location>
</feature>
<accession>A0A286RE48</accession>
<sequence>MQRKNGRGFTLIELLVVIAIIGILVALGLPAIQASRETARRAQCSQNLSQIGLALSRYYAGYECFPAGVVNDTSPIRNEPVGRHIGWVCPLLPYLDAEVYYRKLDLSKSVHDPRNDAVRTTTLSPVVCPSFPRTQAAAAKWAPSNYAGCYHHEEAPIDSNTQGALVLNRWLKEDDFPDGVTYTLFVSEKGVDPDDLGWASGTRATLRNTGSPPSVWGARSTVSSPPEKKPGAEAERPQQAAEKAANNAVPSTEKPSPLFVGGFSTMHPAVIQVLMGMQSVKPIGLNVDPRVWRQLAHRADGALPEMFEP</sequence>
<evidence type="ECO:0000259" key="3">
    <source>
        <dbReference type="Pfam" id="PF07596"/>
    </source>
</evidence>
<dbReference type="NCBIfam" id="TIGR02532">
    <property type="entry name" value="IV_pilin_GFxxxE"/>
    <property type="match status" value="1"/>
</dbReference>
<keyword evidence="2" id="KW-1133">Transmembrane helix</keyword>
<dbReference type="Gene3D" id="3.30.700.10">
    <property type="entry name" value="Glycoprotein, Type 4 Pilin"/>
    <property type="match status" value="1"/>
</dbReference>
<dbReference type="InterPro" id="IPR011453">
    <property type="entry name" value="DUF1559"/>
</dbReference>
<dbReference type="PANTHER" id="PTHR30093:SF2">
    <property type="entry name" value="TYPE II SECRETION SYSTEM PROTEIN H"/>
    <property type="match status" value="1"/>
</dbReference>
<feature type="domain" description="DUF1559" evidence="3">
    <location>
        <begin position="33"/>
        <end position="289"/>
    </location>
</feature>
<feature type="region of interest" description="Disordered" evidence="1">
    <location>
        <begin position="202"/>
        <end position="254"/>
    </location>
</feature>
<dbReference type="Proteomes" id="UP000215086">
    <property type="component" value="Chromosome"/>
</dbReference>
<evidence type="ECO:0000313" key="4">
    <source>
        <dbReference type="EMBL" id="ASV74239.1"/>
    </source>
</evidence>
<dbReference type="OrthoDB" id="255848at2"/>
<dbReference type="PROSITE" id="PS00409">
    <property type="entry name" value="PROKAR_NTER_METHYL"/>
    <property type="match status" value="1"/>
</dbReference>
<feature type="compositionally biased region" description="Polar residues" evidence="1">
    <location>
        <begin position="202"/>
        <end position="212"/>
    </location>
</feature>
<reference evidence="4 5" key="1">
    <citation type="journal article" name="Front. Microbiol.">
        <title>Sugar Metabolism of the First Thermophilic Planctomycete Thermogutta terrifontis: Comparative Genomic and Transcriptomic Approaches.</title>
        <authorList>
            <person name="Elcheninov A.G."/>
            <person name="Menzel P."/>
            <person name="Gudbergsdottir S.R."/>
            <person name="Slesarev A.I."/>
            <person name="Kadnikov V.V."/>
            <person name="Krogh A."/>
            <person name="Bonch-Osmolovskaya E.A."/>
            <person name="Peng X."/>
            <person name="Kublanov I.V."/>
        </authorList>
    </citation>
    <scope>NUCLEOTIDE SEQUENCE [LARGE SCALE GENOMIC DNA]</scope>
    <source>
        <strain evidence="4 5">R1</strain>
    </source>
</reference>
<dbReference type="EMBL" id="CP018477">
    <property type="protein sequence ID" value="ASV74239.1"/>
    <property type="molecule type" value="Genomic_DNA"/>
</dbReference>
<dbReference type="KEGG" id="ttf:THTE_1637"/>
<dbReference type="RefSeq" id="WP_095414618.1">
    <property type="nucleotide sequence ID" value="NZ_CP018477.1"/>
</dbReference>
<dbReference type="AlphaFoldDB" id="A0A286RE48"/>
<keyword evidence="2" id="KW-0812">Transmembrane</keyword>
<proteinExistence type="predicted"/>
<dbReference type="SUPFAM" id="SSF54523">
    <property type="entry name" value="Pili subunits"/>
    <property type="match status" value="1"/>
</dbReference>
<feature type="transmembrane region" description="Helical" evidence="2">
    <location>
        <begin position="12"/>
        <end position="32"/>
    </location>
</feature>
<dbReference type="Pfam" id="PF07963">
    <property type="entry name" value="N_methyl"/>
    <property type="match status" value="1"/>
</dbReference>
<keyword evidence="2" id="KW-0472">Membrane</keyword>
<evidence type="ECO:0000313" key="5">
    <source>
        <dbReference type="Proteomes" id="UP000215086"/>
    </source>
</evidence>
<dbReference type="PANTHER" id="PTHR30093">
    <property type="entry name" value="GENERAL SECRETION PATHWAY PROTEIN G"/>
    <property type="match status" value="1"/>
</dbReference>
<dbReference type="Pfam" id="PF07596">
    <property type="entry name" value="SBP_bac_10"/>
    <property type="match status" value="1"/>
</dbReference>
<protein>
    <recommendedName>
        <fullName evidence="3">DUF1559 domain-containing protein</fullName>
    </recommendedName>
</protein>
<dbReference type="InterPro" id="IPR012902">
    <property type="entry name" value="N_methyl_site"/>
</dbReference>
<keyword evidence="5" id="KW-1185">Reference proteome</keyword>
<dbReference type="InterPro" id="IPR045584">
    <property type="entry name" value="Pilin-like"/>
</dbReference>